<sequence>MPPAFQNLLPVGQFLFFHAVDTAFFGFKVNDKKGVEKVEKRGNYRRQSDGGIGNARHLRHNKGRGAHHRGHDLSALRCRYLDGRRHMGLKAELFHEGDGNGAGGDNVGDGAAGHGAHERAADHRGFRRTAVISSEQAVAKVHHYVGRAGALKARAKQDKHEQIGGRHRQAQPKNALLRKGCEINQPSKAQSRVIQRPAEIVSEHAVRNADQGEDEKRQACPPGHFQHHDYQHRRNGNLRHAQLVCRKQRQHGAVVKYDVSCADKNSPDKNPVNRPCQMGKTAVFKFQRLAYREENKAHYNQKQCPVYNGRLIWPKDRCVEHICREQNCRAANNPLQPRAFAGGHLSARRFLVSDQLLQPPLLRVWSIGHFFFHNVLPPFNFASAFINKLYNLMFCLSI</sequence>
<evidence type="ECO:0000313" key="2">
    <source>
        <dbReference type="EMBL" id="MPM22872.1"/>
    </source>
</evidence>
<dbReference type="EMBL" id="VSSQ01003905">
    <property type="protein sequence ID" value="MPM22872.1"/>
    <property type="molecule type" value="Genomic_DNA"/>
</dbReference>
<feature type="compositionally biased region" description="Gly residues" evidence="1">
    <location>
        <begin position="99"/>
        <end position="113"/>
    </location>
</feature>
<name>A0A644Y2V0_9ZZZZ</name>
<feature type="region of interest" description="Disordered" evidence="1">
    <location>
        <begin position="40"/>
        <end position="70"/>
    </location>
</feature>
<organism evidence="2">
    <name type="scientific">bioreactor metagenome</name>
    <dbReference type="NCBI Taxonomy" id="1076179"/>
    <lineage>
        <taxon>unclassified sequences</taxon>
        <taxon>metagenomes</taxon>
        <taxon>ecological metagenomes</taxon>
    </lineage>
</organism>
<gene>
    <name evidence="2" type="ORF">SDC9_69332</name>
</gene>
<evidence type="ECO:0000256" key="1">
    <source>
        <dbReference type="SAM" id="MobiDB-lite"/>
    </source>
</evidence>
<accession>A0A644Y2V0</accession>
<proteinExistence type="predicted"/>
<dbReference type="AlphaFoldDB" id="A0A644Y2V0"/>
<feature type="region of interest" description="Disordered" evidence="1">
    <location>
        <begin position="96"/>
        <end position="123"/>
    </location>
</feature>
<comment type="caution">
    <text evidence="2">The sequence shown here is derived from an EMBL/GenBank/DDBJ whole genome shotgun (WGS) entry which is preliminary data.</text>
</comment>
<feature type="compositionally biased region" description="Basic residues" evidence="1">
    <location>
        <begin position="56"/>
        <end position="70"/>
    </location>
</feature>
<reference evidence="2" key="1">
    <citation type="submission" date="2019-08" db="EMBL/GenBank/DDBJ databases">
        <authorList>
            <person name="Kucharzyk K."/>
            <person name="Murdoch R.W."/>
            <person name="Higgins S."/>
            <person name="Loffler F."/>
        </authorList>
    </citation>
    <scope>NUCLEOTIDE SEQUENCE</scope>
</reference>
<protein>
    <submittedName>
        <fullName evidence="2">Uncharacterized protein</fullName>
    </submittedName>
</protein>